<dbReference type="EMBL" id="WTPW01000482">
    <property type="protein sequence ID" value="KAF0507152.1"/>
    <property type="molecule type" value="Genomic_DNA"/>
</dbReference>
<keyword evidence="2" id="KW-1185">Reference proteome</keyword>
<dbReference type="Proteomes" id="UP000439903">
    <property type="component" value="Unassembled WGS sequence"/>
</dbReference>
<gene>
    <name evidence="1" type="ORF">F8M41_019050</name>
</gene>
<evidence type="ECO:0000313" key="2">
    <source>
        <dbReference type="Proteomes" id="UP000439903"/>
    </source>
</evidence>
<protein>
    <submittedName>
        <fullName evidence="1">Uncharacterized protein</fullName>
    </submittedName>
</protein>
<name>A0A8H4EKV8_GIGMA</name>
<organism evidence="1 2">
    <name type="scientific">Gigaspora margarita</name>
    <dbReference type="NCBI Taxonomy" id="4874"/>
    <lineage>
        <taxon>Eukaryota</taxon>
        <taxon>Fungi</taxon>
        <taxon>Fungi incertae sedis</taxon>
        <taxon>Mucoromycota</taxon>
        <taxon>Glomeromycotina</taxon>
        <taxon>Glomeromycetes</taxon>
        <taxon>Diversisporales</taxon>
        <taxon>Gigasporaceae</taxon>
        <taxon>Gigaspora</taxon>
    </lineage>
</organism>
<accession>A0A8H4EKV8</accession>
<proteinExistence type="predicted"/>
<sequence>METPSCTRCGSVKPANEFVRPEVTGKIKQFRTCNDCYKNSTECKNAKKRQLETEEIDDIKVSNIRSKISRKLYHSILRINNKKKEKD</sequence>
<dbReference type="AlphaFoldDB" id="A0A8H4EKV8"/>
<comment type="caution">
    <text evidence="1">The sequence shown here is derived from an EMBL/GenBank/DDBJ whole genome shotgun (WGS) entry which is preliminary data.</text>
</comment>
<reference evidence="1 2" key="1">
    <citation type="journal article" date="2019" name="Environ. Microbiol.">
        <title>At the nexus of three kingdoms: the genome of the mycorrhizal fungus Gigaspora margarita provides insights into plant, endobacterial and fungal interactions.</title>
        <authorList>
            <person name="Venice F."/>
            <person name="Ghignone S."/>
            <person name="Salvioli di Fossalunga A."/>
            <person name="Amselem J."/>
            <person name="Novero M."/>
            <person name="Xianan X."/>
            <person name="Sedzielewska Toro K."/>
            <person name="Morin E."/>
            <person name="Lipzen A."/>
            <person name="Grigoriev I.V."/>
            <person name="Henrissat B."/>
            <person name="Martin F.M."/>
            <person name="Bonfante P."/>
        </authorList>
    </citation>
    <scope>NUCLEOTIDE SEQUENCE [LARGE SCALE GENOMIC DNA]</scope>
    <source>
        <strain evidence="1 2">BEG34</strain>
    </source>
</reference>
<evidence type="ECO:0000313" key="1">
    <source>
        <dbReference type="EMBL" id="KAF0507152.1"/>
    </source>
</evidence>